<dbReference type="HOGENOM" id="CLU_1886294_0_0_1"/>
<gene>
    <name evidence="1" type="ORF">Moror_9572</name>
</gene>
<comment type="caution">
    <text evidence="1">The sequence shown here is derived from an EMBL/GenBank/DDBJ whole genome shotgun (WGS) entry which is preliminary data.</text>
</comment>
<dbReference type="EMBL" id="AWSO01000378">
    <property type="protein sequence ID" value="ESK91107.1"/>
    <property type="molecule type" value="Genomic_DNA"/>
</dbReference>
<keyword evidence="2" id="KW-1185">Reference proteome</keyword>
<reference evidence="1 2" key="1">
    <citation type="journal article" date="2014" name="BMC Genomics">
        <title>Genome and secretome analysis of the hemibiotrophic fungal pathogen, Moniliophthora roreri, which causes frosty pod rot disease of cacao: mechanisms of the biotrophic and necrotrophic phases.</title>
        <authorList>
            <person name="Meinhardt L.W."/>
            <person name="Costa G.G.L."/>
            <person name="Thomazella D.P.T."/>
            <person name="Teixeira P.J.P.L."/>
            <person name="Carazzolle M.F."/>
            <person name="Schuster S.C."/>
            <person name="Carlson J.E."/>
            <person name="Guiltinan M.J."/>
            <person name="Mieczkowski P."/>
            <person name="Farmer A."/>
            <person name="Ramaraj T."/>
            <person name="Crozier J."/>
            <person name="Davis R.E."/>
            <person name="Shao J."/>
            <person name="Melnick R.L."/>
            <person name="Pereira G.A.G."/>
            <person name="Bailey B.A."/>
        </authorList>
    </citation>
    <scope>NUCLEOTIDE SEQUENCE [LARGE SCALE GENOMIC DNA]</scope>
    <source>
        <strain evidence="1 2">MCA 2997</strain>
    </source>
</reference>
<evidence type="ECO:0000313" key="2">
    <source>
        <dbReference type="Proteomes" id="UP000017559"/>
    </source>
</evidence>
<dbReference type="AlphaFoldDB" id="V2XBM3"/>
<protein>
    <submittedName>
        <fullName evidence="1">Transposase of insertion sequence</fullName>
    </submittedName>
</protein>
<evidence type="ECO:0000313" key="1">
    <source>
        <dbReference type="EMBL" id="ESK91107.1"/>
    </source>
</evidence>
<dbReference type="STRING" id="1381753.V2XBM3"/>
<sequence length="135" mass="15837">MIFFSFEAHWHAISLANSVLHLDILTRPWGGEQFHGYLEALLDAMQPFPQPNSVLTMDSASVHHFEGIRDTVEARGCRLEHLPVPPTIFAQLHIEDRFSRPLSMTFAQNTKKYWPKWMMLKRLTLYLYFGKLYMI</sequence>
<accession>V2XBM3</accession>
<dbReference type="OrthoDB" id="2142724at2759"/>
<proteinExistence type="predicted"/>
<organism evidence="1 2">
    <name type="scientific">Moniliophthora roreri (strain MCA 2997)</name>
    <name type="common">Cocoa frosty pod rot fungus</name>
    <name type="synonym">Crinipellis roreri</name>
    <dbReference type="NCBI Taxonomy" id="1381753"/>
    <lineage>
        <taxon>Eukaryota</taxon>
        <taxon>Fungi</taxon>
        <taxon>Dikarya</taxon>
        <taxon>Basidiomycota</taxon>
        <taxon>Agaricomycotina</taxon>
        <taxon>Agaricomycetes</taxon>
        <taxon>Agaricomycetidae</taxon>
        <taxon>Agaricales</taxon>
        <taxon>Marasmiineae</taxon>
        <taxon>Marasmiaceae</taxon>
        <taxon>Moniliophthora</taxon>
    </lineage>
</organism>
<dbReference type="KEGG" id="mrr:Moror_9572"/>
<dbReference type="Proteomes" id="UP000017559">
    <property type="component" value="Unassembled WGS sequence"/>
</dbReference>
<name>V2XBM3_MONRO</name>